<reference evidence="6" key="2">
    <citation type="submission" date="2025-08" db="UniProtKB">
        <authorList>
            <consortium name="Ensembl"/>
        </authorList>
    </citation>
    <scope>IDENTIFICATION</scope>
</reference>
<sequence>MKIHAPLARPKNMSRFCFSAAWLILLETEVADIPGATSKPALCLEPKVTGGCNAMMSRYSYNTQIRLCKQFVYGGCEGNGNNFEKLEECMKTCSQEAGGWQKVNP</sequence>
<dbReference type="SMART" id="SM00131">
    <property type="entry name" value="KU"/>
    <property type="match status" value="1"/>
</dbReference>
<keyword evidence="3" id="KW-1015">Disulfide bond</keyword>
<protein>
    <recommendedName>
        <fullName evidence="5">BPTI/Kunitz inhibitor domain-containing protein</fullName>
    </recommendedName>
</protein>
<dbReference type="Proteomes" id="UP000694520">
    <property type="component" value="Chromosome 12"/>
</dbReference>
<keyword evidence="2" id="KW-0964">Secreted</keyword>
<feature type="domain" description="BPTI/Kunitz inhibitor" evidence="5">
    <location>
        <begin position="43"/>
        <end position="93"/>
    </location>
</feature>
<dbReference type="FunFam" id="4.10.410.10:FF:000005">
    <property type="entry name" value="Pancreatic trypsin inhibitor"/>
    <property type="match status" value="1"/>
</dbReference>
<dbReference type="PROSITE" id="PS50279">
    <property type="entry name" value="BPTI_KUNITZ_2"/>
    <property type="match status" value="1"/>
</dbReference>
<evidence type="ECO:0000256" key="4">
    <source>
        <dbReference type="SAM" id="SignalP"/>
    </source>
</evidence>
<dbReference type="InterPro" id="IPR002223">
    <property type="entry name" value="Kunitz_BPTI"/>
</dbReference>
<keyword evidence="7" id="KW-1185">Reference proteome</keyword>
<evidence type="ECO:0000256" key="1">
    <source>
        <dbReference type="ARBA" id="ARBA00004613"/>
    </source>
</evidence>
<evidence type="ECO:0000313" key="6">
    <source>
        <dbReference type="Ensembl" id="ENSBGRP00000025232.1"/>
    </source>
</evidence>
<keyword evidence="4" id="KW-0732">Signal</keyword>
<dbReference type="GeneTree" id="ENSGT00970000193472"/>
<accession>A0A8C0AE18</accession>
<dbReference type="AlphaFoldDB" id="A0A8C0AE18"/>
<dbReference type="PANTHER" id="PTHR10083:SF369">
    <property type="entry name" value="UTERINE PLASMIN_TRYPSIN INHIBITOR"/>
    <property type="match status" value="1"/>
</dbReference>
<evidence type="ECO:0000259" key="5">
    <source>
        <dbReference type="PROSITE" id="PS50279"/>
    </source>
</evidence>
<organism evidence="6 7">
    <name type="scientific">Bos mutus grunniens</name>
    <name type="common">Wild yak</name>
    <name type="synonym">Bos grunniens</name>
    <dbReference type="NCBI Taxonomy" id="30521"/>
    <lineage>
        <taxon>Eukaryota</taxon>
        <taxon>Metazoa</taxon>
        <taxon>Chordata</taxon>
        <taxon>Craniata</taxon>
        <taxon>Vertebrata</taxon>
        <taxon>Euteleostomi</taxon>
        <taxon>Mammalia</taxon>
        <taxon>Eutheria</taxon>
        <taxon>Laurasiatheria</taxon>
        <taxon>Artiodactyla</taxon>
        <taxon>Ruminantia</taxon>
        <taxon>Pecora</taxon>
        <taxon>Bovidae</taxon>
        <taxon>Bovinae</taxon>
        <taxon>Bos</taxon>
    </lineage>
</organism>
<dbReference type="GO" id="GO:0005615">
    <property type="term" value="C:extracellular space"/>
    <property type="evidence" value="ECO:0007669"/>
    <property type="project" value="TreeGrafter"/>
</dbReference>
<dbReference type="GO" id="GO:0004867">
    <property type="term" value="F:serine-type endopeptidase inhibitor activity"/>
    <property type="evidence" value="ECO:0007669"/>
    <property type="project" value="InterPro"/>
</dbReference>
<feature type="chain" id="PRO_5034289067" description="BPTI/Kunitz inhibitor domain-containing protein" evidence="4">
    <location>
        <begin position="32"/>
        <end position="105"/>
    </location>
</feature>
<dbReference type="InterPro" id="IPR020901">
    <property type="entry name" value="Prtase_inh_Kunz-CS"/>
</dbReference>
<proteinExistence type="predicted"/>
<dbReference type="PANTHER" id="PTHR10083">
    <property type="entry name" value="KUNITZ-TYPE PROTEASE INHIBITOR-RELATED"/>
    <property type="match status" value="1"/>
</dbReference>
<dbReference type="Gene3D" id="4.10.410.10">
    <property type="entry name" value="Pancreatic trypsin inhibitor Kunitz domain"/>
    <property type="match status" value="1"/>
</dbReference>
<dbReference type="InterPro" id="IPR050098">
    <property type="entry name" value="TFPI/VKTCI-like"/>
</dbReference>
<dbReference type="PRINTS" id="PR00759">
    <property type="entry name" value="BASICPTASE"/>
</dbReference>
<name>A0A8C0AE18_BOSMU</name>
<dbReference type="Ensembl" id="ENSBGRT00000029108.1">
    <property type="protein sequence ID" value="ENSBGRP00000025232.1"/>
    <property type="gene ID" value="ENSBGRG00000015827.1"/>
</dbReference>
<comment type="subcellular location">
    <subcellularLocation>
        <location evidence="1">Secreted</location>
    </subcellularLocation>
</comment>
<reference evidence="6" key="3">
    <citation type="submission" date="2025-09" db="UniProtKB">
        <authorList>
            <consortium name="Ensembl"/>
        </authorList>
    </citation>
    <scope>IDENTIFICATION</scope>
</reference>
<feature type="signal peptide" evidence="4">
    <location>
        <begin position="1"/>
        <end position="31"/>
    </location>
</feature>
<evidence type="ECO:0000313" key="7">
    <source>
        <dbReference type="Proteomes" id="UP000694520"/>
    </source>
</evidence>
<evidence type="ECO:0000256" key="2">
    <source>
        <dbReference type="ARBA" id="ARBA00022525"/>
    </source>
</evidence>
<dbReference type="SUPFAM" id="SSF57362">
    <property type="entry name" value="BPTI-like"/>
    <property type="match status" value="1"/>
</dbReference>
<dbReference type="InterPro" id="IPR036880">
    <property type="entry name" value="Kunitz_BPTI_sf"/>
</dbReference>
<dbReference type="PROSITE" id="PS00280">
    <property type="entry name" value="BPTI_KUNITZ_1"/>
    <property type="match status" value="1"/>
</dbReference>
<dbReference type="Pfam" id="PF00014">
    <property type="entry name" value="Kunitz_BPTI"/>
    <property type="match status" value="1"/>
</dbReference>
<reference evidence="6" key="1">
    <citation type="submission" date="2019-05" db="EMBL/GenBank/DDBJ databases">
        <authorList>
            <person name="Zhang S."/>
            <person name="Liu J."/>
        </authorList>
    </citation>
    <scope>NUCLEOTIDE SEQUENCE [LARGE SCALE GENOMIC DNA]</scope>
</reference>
<evidence type="ECO:0000256" key="3">
    <source>
        <dbReference type="ARBA" id="ARBA00023157"/>
    </source>
</evidence>